<keyword evidence="6" id="KW-0175">Coiled coil</keyword>
<dbReference type="PANTHER" id="PTHR21433">
    <property type="entry name" value="TRANSMEMBRANE PROTEIN INDUCED BY TUMOR NECROSIS FACTOR ALPHA"/>
    <property type="match status" value="1"/>
</dbReference>
<dbReference type="AlphaFoldDB" id="A0AAV5BWM1"/>
<evidence type="ECO:0000256" key="2">
    <source>
        <dbReference type="ARBA" id="ARBA00009700"/>
    </source>
</evidence>
<comment type="subcellular location">
    <subcellularLocation>
        <location evidence="1">Membrane</location>
        <topology evidence="1">Multi-pass membrane protein</topology>
    </subcellularLocation>
</comment>
<keyword evidence="8" id="KW-1185">Reference proteome</keyword>
<dbReference type="PANTHER" id="PTHR21433:SF4">
    <property type="entry name" value="OS02G0106800 PROTEIN"/>
    <property type="match status" value="1"/>
</dbReference>
<dbReference type="EMBL" id="BQKI01000003">
    <property type="protein sequence ID" value="GJM89973.1"/>
    <property type="molecule type" value="Genomic_DNA"/>
</dbReference>
<evidence type="ECO:0000256" key="5">
    <source>
        <dbReference type="ARBA" id="ARBA00023136"/>
    </source>
</evidence>
<dbReference type="Proteomes" id="UP001054889">
    <property type="component" value="Unassembled WGS sequence"/>
</dbReference>
<protein>
    <submittedName>
        <fullName evidence="7">Uncharacterized protein</fullName>
    </submittedName>
</protein>
<evidence type="ECO:0000256" key="3">
    <source>
        <dbReference type="ARBA" id="ARBA00022692"/>
    </source>
</evidence>
<organism evidence="7 8">
    <name type="scientific">Eleusine coracana subsp. coracana</name>
    <dbReference type="NCBI Taxonomy" id="191504"/>
    <lineage>
        <taxon>Eukaryota</taxon>
        <taxon>Viridiplantae</taxon>
        <taxon>Streptophyta</taxon>
        <taxon>Embryophyta</taxon>
        <taxon>Tracheophyta</taxon>
        <taxon>Spermatophyta</taxon>
        <taxon>Magnoliopsida</taxon>
        <taxon>Liliopsida</taxon>
        <taxon>Poales</taxon>
        <taxon>Poaceae</taxon>
        <taxon>PACMAD clade</taxon>
        <taxon>Chloridoideae</taxon>
        <taxon>Cynodonteae</taxon>
        <taxon>Eleusininae</taxon>
        <taxon>Eleusine</taxon>
    </lineage>
</organism>
<reference evidence="7" key="2">
    <citation type="submission" date="2021-12" db="EMBL/GenBank/DDBJ databases">
        <title>Resequencing data analysis of finger millet.</title>
        <authorList>
            <person name="Hatakeyama M."/>
            <person name="Aluri S."/>
            <person name="Balachadran M.T."/>
            <person name="Sivarajan S.R."/>
            <person name="Poveda L."/>
            <person name="Shimizu-Inatsugi R."/>
            <person name="Schlapbach R."/>
            <person name="Sreeman S.M."/>
            <person name="Shimizu K.K."/>
        </authorList>
    </citation>
    <scope>NUCLEOTIDE SEQUENCE</scope>
</reference>
<accession>A0AAV5BWM1</accession>
<evidence type="ECO:0000256" key="6">
    <source>
        <dbReference type="SAM" id="Coils"/>
    </source>
</evidence>
<dbReference type="GO" id="GO:0016020">
    <property type="term" value="C:membrane"/>
    <property type="evidence" value="ECO:0007669"/>
    <property type="project" value="UniProtKB-SubCell"/>
</dbReference>
<evidence type="ECO:0000256" key="1">
    <source>
        <dbReference type="ARBA" id="ARBA00004141"/>
    </source>
</evidence>
<dbReference type="Pfam" id="PF07851">
    <property type="entry name" value="TMEM120A-B"/>
    <property type="match status" value="1"/>
</dbReference>
<evidence type="ECO:0000313" key="8">
    <source>
        <dbReference type="Proteomes" id="UP001054889"/>
    </source>
</evidence>
<keyword evidence="5" id="KW-0472">Membrane</keyword>
<name>A0AAV5BWM1_ELECO</name>
<keyword evidence="3" id="KW-0812">Transmembrane</keyword>
<feature type="coiled-coil region" evidence="6">
    <location>
        <begin position="7"/>
        <end position="59"/>
    </location>
</feature>
<reference evidence="7" key="1">
    <citation type="journal article" date="2018" name="DNA Res.">
        <title>Multiple hybrid de novo genome assembly of finger millet, an orphan allotetraploid crop.</title>
        <authorList>
            <person name="Hatakeyama M."/>
            <person name="Aluri S."/>
            <person name="Balachadran M.T."/>
            <person name="Sivarajan S.R."/>
            <person name="Patrignani A."/>
            <person name="Gruter S."/>
            <person name="Poveda L."/>
            <person name="Shimizu-Inatsugi R."/>
            <person name="Baeten J."/>
            <person name="Francoijs K.J."/>
            <person name="Nataraja K.N."/>
            <person name="Reddy Y.A.N."/>
            <person name="Phadnis S."/>
            <person name="Ravikumar R.L."/>
            <person name="Schlapbach R."/>
            <person name="Sreeman S.M."/>
            <person name="Shimizu K.K."/>
        </authorList>
    </citation>
    <scope>NUCLEOTIDE SEQUENCE</scope>
</reference>
<keyword evidence="4" id="KW-1133">Transmembrane helix</keyword>
<proteinExistence type="inferred from homology"/>
<dbReference type="InterPro" id="IPR012926">
    <property type="entry name" value="TMEM120A/B"/>
</dbReference>
<evidence type="ECO:0000313" key="7">
    <source>
        <dbReference type="EMBL" id="GJM89973.1"/>
    </source>
</evidence>
<sequence length="167" mass="18296">MSRDGDARSLEAEAAAAADAARELREAAAALVTRHAADEDALRRRAAALEADLRRLQGSLAGIDPSTVDKVAFYPPPLPRPHGVEEDLERARVGITDSDVASFLPSREMILSSENAGKFLMKFIGPVNVRVARKEDRLKIKDEYNNYRDAIQQLLRCPVGVNLSSDK</sequence>
<comment type="caution">
    <text evidence="7">The sequence shown here is derived from an EMBL/GenBank/DDBJ whole genome shotgun (WGS) entry which is preliminary data.</text>
</comment>
<gene>
    <name evidence="7" type="primary">ga06205</name>
    <name evidence="7" type="ORF">PR202_ga06205</name>
</gene>
<comment type="similarity">
    <text evidence="2">Belongs to the TMEM120 family.</text>
</comment>
<evidence type="ECO:0000256" key="4">
    <source>
        <dbReference type="ARBA" id="ARBA00022989"/>
    </source>
</evidence>